<sequence>MIFQDIAKMSFLIFLCFMILGVEAGNKELIDLHREEKSNIELELKSIVNNTFKEETNLEYKDKNNRTKRKTKFIKENLEDIFNKKNKKKLDWWQTCLIYEICPRSFKDSTGTGMGDLRGIIEKIPYLKYLGVCAVWLTPIYPSPGVDMGYDITDYRGIDEIMGTMEDFEELKNKLHENGIKIILDIVPNHTSDKHEWFIKSVQREEPYTDYYVWVDAKYVNGTRQVPNNWMAVFGNTMWEWNEIRQQYYLHQFFTQQPDLNFWNPLVRKDIKDVLRFWLDKGVDGFRMDAVPYIYERQDFLDSPILNDGTLEIIDYTQGLDECFYEVNDWRYLLDEYKKKDGKTRFMAIETYLKFKYSKKFYGNETNPGAHFPLNSCFFSPKHLPAKEYVDRLTELFSNLPTGAWLSWIIGNHDAQRATSRYGLELIDGMHMIQLLLPTGTPVVYMGDELGMTNTYLRNDQRLDKYRNYDRETGRTPFQWDSSPQAGFSNKTKTWLPVNPNYVTLNVESEMAARRSHLKIFKEIANLRELEVFRTGNVEVYEISEYVFAFSRSINFFKTYFIVINLGSEMENINLKKFKKSLSPKMIVKISSLYAEQSNGDIVSAKSFTLRPSAALVLESIFY</sequence>
<dbReference type="InterPro" id="IPR006047">
    <property type="entry name" value="GH13_cat_dom"/>
</dbReference>
<dbReference type="Pfam" id="PF00128">
    <property type="entry name" value="Alpha-amylase"/>
    <property type="match status" value="1"/>
</dbReference>
<dbReference type="Gene3D" id="3.20.20.80">
    <property type="entry name" value="Glycosidases"/>
    <property type="match status" value="1"/>
</dbReference>
<organism evidence="8 9">
    <name type="scientific">Aphis gossypii</name>
    <name type="common">Cotton aphid</name>
    <dbReference type="NCBI Taxonomy" id="80765"/>
    <lineage>
        <taxon>Eukaryota</taxon>
        <taxon>Metazoa</taxon>
        <taxon>Ecdysozoa</taxon>
        <taxon>Arthropoda</taxon>
        <taxon>Hexapoda</taxon>
        <taxon>Insecta</taxon>
        <taxon>Pterygota</taxon>
        <taxon>Neoptera</taxon>
        <taxon>Paraneoptera</taxon>
        <taxon>Hemiptera</taxon>
        <taxon>Sternorrhyncha</taxon>
        <taxon>Aphidomorpha</taxon>
        <taxon>Aphidoidea</taxon>
        <taxon>Aphididae</taxon>
        <taxon>Aphidini</taxon>
        <taxon>Aphis</taxon>
        <taxon>Aphis</taxon>
    </lineage>
</organism>
<evidence type="ECO:0000256" key="4">
    <source>
        <dbReference type="ARBA" id="ARBA00023180"/>
    </source>
</evidence>
<dbReference type="AlphaFoldDB" id="A0A9P0JMA5"/>
<keyword evidence="6" id="KW-0732">Signal</keyword>
<dbReference type="Proteomes" id="UP001154329">
    <property type="component" value="Chromosome 4"/>
</dbReference>
<dbReference type="Gene3D" id="2.60.40.1180">
    <property type="entry name" value="Golgi alpha-mannosidase II"/>
    <property type="match status" value="1"/>
</dbReference>
<evidence type="ECO:0000256" key="1">
    <source>
        <dbReference type="ARBA" id="ARBA00001657"/>
    </source>
</evidence>
<dbReference type="InterPro" id="IPR013780">
    <property type="entry name" value="Glyco_hydro_b"/>
</dbReference>
<evidence type="ECO:0000256" key="6">
    <source>
        <dbReference type="SAM" id="SignalP"/>
    </source>
</evidence>
<comment type="catalytic activity">
    <reaction evidence="1">
        <text>Hydrolysis of terminal, non-reducing (1-&gt;4)-linked alpha-D-glucose residues with release of alpha-D-glucose.</text>
        <dbReference type="EC" id="3.2.1.20"/>
    </reaction>
</comment>
<feature type="signal peptide" evidence="6">
    <location>
        <begin position="1"/>
        <end position="24"/>
    </location>
</feature>
<reference evidence="8" key="1">
    <citation type="submission" date="2022-02" db="EMBL/GenBank/DDBJ databases">
        <authorList>
            <person name="King R."/>
        </authorList>
    </citation>
    <scope>NUCLEOTIDE SEQUENCE</scope>
</reference>
<dbReference type="PANTHER" id="PTHR10357">
    <property type="entry name" value="ALPHA-AMYLASE FAMILY MEMBER"/>
    <property type="match status" value="1"/>
</dbReference>
<keyword evidence="5" id="KW-0326">Glycosidase</keyword>
<name>A0A9P0JMA5_APHGO</name>
<keyword evidence="5" id="KW-0378">Hydrolase</keyword>
<dbReference type="InterPro" id="IPR017853">
    <property type="entry name" value="GH"/>
</dbReference>
<dbReference type="GO" id="GO:0005975">
    <property type="term" value="P:carbohydrate metabolic process"/>
    <property type="evidence" value="ECO:0007669"/>
    <property type="project" value="InterPro"/>
</dbReference>
<evidence type="ECO:0000259" key="7">
    <source>
        <dbReference type="SMART" id="SM00642"/>
    </source>
</evidence>
<dbReference type="Gene3D" id="3.90.400.10">
    <property type="entry name" value="Oligo-1,6-glucosidase, Domain 2"/>
    <property type="match status" value="1"/>
</dbReference>
<reference evidence="8" key="2">
    <citation type="submission" date="2022-10" db="EMBL/GenBank/DDBJ databases">
        <authorList>
            <consortium name="ENA_rothamsted_submissions"/>
            <consortium name="culmorum"/>
            <person name="King R."/>
        </authorList>
    </citation>
    <scope>NUCLEOTIDE SEQUENCE</scope>
</reference>
<keyword evidence="4" id="KW-0325">Glycoprotein</keyword>
<dbReference type="EMBL" id="OU899037">
    <property type="protein sequence ID" value="CAH1738875.1"/>
    <property type="molecule type" value="Genomic_DNA"/>
</dbReference>
<proteinExistence type="inferred from homology"/>
<protein>
    <recommendedName>
        <fullName evidence="3">alpha-glucosidase</fullName>
        <ecNumber evidence="3">3.2.1.20</ecNumber>
    </recommendedName>
</protein>
<dbReference type="InterPro" id="IPR045857">
    <property type="entry name" value="O16G_dom_2"/>
</dbReference>
<dbReference type="FunFam" id="3.90.400.10:FF:000001">
    <property type="entry name" value="Maltase A3, isoform A"/>
    <property type="match status" value="1"/>
</dbReference>
<evidence type="ECO:0000313" key="8">
    <source>
        <dbReference type="EMBL" id="CAH1738875.1"/>
    </source>
</evidence>
<evidence type="ECO:0000256" key="5">
    <source>
        <dbReference type="ARBA" id="ARBA00023295"/>
    </source>
</evidence>
<gene>
    <name evidence="8" type="ORF">APHIGO_LOCUS12120</name>
</gene>
<dbReference type="EC" id="3.2.1.20" evidence="3"/>
<dbReference type="SMART" id="SM00642">
    <property type="entry name" value="Aamy"/>
    <property type="match status" value="1"/>
</dbReference>
<accession>A0A9P0JMA5</accession>
<evidence type="ECO:0000256" key="2">
    <source>
        <dbReference type="ARBA" id="ARBA00008061"/>
    </source>
</evidence>
<dbReference type="SUPFAM" id="SSF51445">
    <property type="entry name" value="(Trans)glycosidases"/>
    <property type="match status" value="1"/>
</dbReference>
<dbReference type="PANTHER" id="PTHR10357:SF179">
    <property type="entry name" value="NEUTRAL AND BASIC AMINO ACID TRANSPORT PROTEIN RBAT"/>
    <property type="match status" value="1"/>
</dbReference>
<dbReference type="GO" id="GO:0004558">
    <property type="term" value="F:alpha-1,4-glucosidase activity"/>
    <property type="evidence" value="ECO:0007669"/>
    <property type="project" value="UniProtKB-EC"/>
</dbReference>
<evidence type="ECO:0000256" key="3">
    <source>
        <dbReference type="ARBA" id="ARBA00012741"/>
    </source>
</evidence>
<keyword evidence="9" id="KW-1185">Reference proteome</keyword>
<feature type="domain" description="Glycosyl hydrolase family 13 catalytic" evidence="7">
    <location>
        <begin position="100"/>
        <end position="479"/>
    </location>
</feature>
<feature type="chain" id="PRO_5040142904" description="alpha-glucosidase" evidence="6">
    <location>
        <begin position="25"/>
        <end position="623"/>
    </location>
</feature>
<comment type="similarity">
    <text evidence="2">Belongs to the glycosyl hydrolase 13 family.</text>
</comment>
<evidence type="ECO:0000313" key="9">
    <source>
        <dbReference type="Proteomes" id="UP001154329"/>
    </source>
</evidence>